<protein>
    <submittedName>
        <fullName evidence="1">Uncharacterized protein</fullName>
    </submittedName>
</protein>
<dbReference type="EMBL" id="CAADJA010000002">
    <property type="protein sequence ID" value="VFS49623.1"/>
    <property type="molecule type" value="Genomic_DNA"/>
</dbReference>
<organism evidence="1 2">
    <name type="scientific">Budvicia aquatica</name>
    <dbReference type="NCBI Taxonomy" id="82979"/>
    <lineage>
        <taxon>Bacteria</taxon>
        <taxon>Pseudomonadati</taxon>
        <taxon>Pseudomonadota</taxon>
        <taxon>Gammaproteobacteria</taxon>
        <taxon>Enterobacterales</taxon>
        <taxon>Budviciaceae</taxon>
        <taxon>Budvicia</taxon>
    </lineage>
</organism>
<dbReference type="Proteomes" id="UP000373449">
    <property type="component" value="Unassembled WGS sequence"/>
</dbReference>
<reference evidence="1 2" key="1">
    <citation type="submission" date="2019-03" db="EMBL/GenBank/DDBJ databases">
        <authorList>
            <consortium name="Pathogen Informatics"/>
        </authorList>
    </citation>
    <scope>NUCLEOTIDE SEQUENCE [LARGE SCALE GENOMIC DNA]</scope>
    <source>
        <strain evidence="1 2">NCTC12282</strain>
    </source>
</reference>
<name>A0A484ZQD6_9GAMM</name>
<dbReference type="AlphaFoldDB" id="A0A484ZQD6"/>
<accession>A0A484ZQD6</accession>
<gene>
    <name evidence="1" type="ORF">NCTC12282_04056</name>
</gene>
<sequence length="93" mass="10661">MSHSWNAEQFQSQLESLTPDLYSRVLANLADYCRNGHPRYAGSPSHYTPCYAIYWFLPKSGDMNTGLIYILLPYVYGTGPTRFCLSFYYLVAS</sequence>
<evidence type="ECO:0000313" key="2">
    <source>
        <dbReference type="Proteomes" id="UP000373449"/>
    </source>
</evidence>
<evidence type="ECO:0000313" key="1">
    <source>
        <dbReference type="EMBL" id="VFS49623.1"/>
    </source>
</evidence>
<proteinExistence type="predicted"/>